<dbReference type="InterPro" id="IPR036097">
    <property type="entry name" value="HisK_dim/P_sf"/>
</dbReference>
<evidence type="ECO:0000259" key="12">
    <source>
        <dbReference type="PROSITE" id="PS50110"/>
    </source>
</evidence>
<dbReference type="PANTHER" id="PTHR43047">
    <property type="entry name" value="TWO-COMPONENT HISTIDINE PROTEIN KINASE"/>
    <property type="match status" value="1"/>
</dbReference>
<keyword evidence="8" id="KW-0175">Coiled coil</keyword>
<dbReference type="InterPro" id="IPR036890">
    <property type="entry name" value="HATPase_C_sf"/>
</dbReference>
<feature type="transmembrane region" description="Helical" evidence="10">
    <location>
        <begin position="290"/>
        <end position="319"/>
    </location>
</feature>
<dbReference type="EC" id="2.7.13.3" evidence="2"/>
<evidence type="ECO:0000256" key="4">
    <source>
        <dbReference type="ARBA" id="ARBA00022679"/>
    </source>
</evidence>
<dbReference type="InterPro" id="IPR011006">
    <property type="entry name" value="CheY-like_superfamily"/>
</dbReference>
<evidence type="ECO:0000256" key="1">
    <source>
        <dbReference type="ARBA" id="ARBA00000085"/>
    </source>
</evidence>
<feature type="transmembrane region" description="Helical" evidence="10">
    <location>
        <begin position="391"/>
        <end position="410"/>
    </location>
</feature>
<dbReference type="SMART" id="SM00387">
    <property type="entry name" value="HATPase_c"/>
    <property type="match status" value="1"/>
</dbReference>
<reference evidence="13 14" key="1">
    <citation type="submission" date="2019-11" db="EMBL/GenBank/DDBJ databases">
        <authorList>
            <person name="Holert J."/>
        </authorList>
    </citation>
    <scope>NUCLEOTIDE SEQUENCE [LARGE SCALE GENOMIC DNA]</scope>
    <source>
        <strain evidence="13">SB11_3</strain>
    </source>
</reference>
<keyword evidence="6" id="KW-0902">Two-component regulatory system</keyword>
<keyword evidence="10" id="KW-0812">Transmembrane</keyword>
<keyword evidence="5" id="KW-0418">Kinase</keyword>
<evidence type="ECO:0000256" key="8">
    <source>
        <dbReference type="SAM" id="Coils"/>
    </source>
</evidence>
<accession>A0A5S9QJI4</accession>
<dbReference type="PROSITE" id="PS50109">
    <property type="entry name" value="HIS_KIN"/>
    <property type="match status" value="1"/>
</dbReference>
<evidence type="ECO:0000256" key="2">
    <source>
        <dbReference type="ARBA" id="ARBA00012438"/>
    </source>
</evidence>
<keyword evidence="3 7" id="KW-0597">Phosphoprotein</keyword>
<evidence type="ECO:0000259" key="11">
    <source>
        <dbReference type="PROSITE" id="PS50109"/>
    </source>
</evidence>
<dbReference type="CDD" id="cd00156">
    <property type="entry name" value="REC"/>
    <property type="match status" value="1"/>
</dbReference>
<evidence type="ECO:0000256" key="3">
    <source>
        <dbReference type="ARBA" id="ARBA00022553"/>
    </source>
</evidence>
<evidence type="ECO:0000256" key="7">
    <source>
        <dbReference type="PROSITE-ProRule" id="PRU00169"/>
    </source>
</evidence>
<feature type="transmembrane region" description="Helical" evidence="10">
    <location>
        <begin position="153"/>
        <end position="178"/>
    </location>
</feature>
<protein>
    <recommendedName>
        <fullName evidence="2">histidine kinase</fullName>
        <ecNumber evidence="2">2.7.13.3</ecNumber>
    </recommendedName>
</protein>
<dbReference type="InterPro" id="IPR001789">
    <property type="entry name" value="Sig_transdc_resp-reg_receiver"/>
</dbReference>
<dbReference type="EMBL" id="CACSIO010000034">
    <property type="protein sequence ID" value="CAA0118365.1"/>
    <property type="molecule type" value="Genomic_DNA"/>
</dbReference>
<dbReference type="Gene3D" id="3.30.565.10">
    <property type="entry name" value="Histidine kinase-like ATPase, C-terminal domain"/>
    <property type="match status" value="1"/>
</dbReference>
<dbReference type="SMART" id="SM00448">
    <property type="entry name" value="REC"/>
    <property type="match status" value="1"/>
</dbReference>
<keyword evidence="4 13" id="KW-0808">Transferase</keyword>
<feature type="domain" description="Histidine kinase" evidence="11">
    <location>
        <begin position="709"/>
        <end position="926"/>
    </location>
</feature>
<gene>
    <name evidence="13" type="primary">arcB</name>
    <name evidence="13" type="ORF">OPDIPICF_02086</name>
</gene>
<feature type="transmembrane region" description="Helical" evidence="10">
    <location>
        <begin position="639"/>
        <end position="657"/>
    </location>
</feature>
<evidence type="ECO:0000313" key="13">
    <source>
        <dbReference type="EMBL" id="CAA0118365.1"/>
    </source>
</evidence>
<dbReference type="Proteomes" id="UP000441399">
    <property type="component" value="Unassembled WGS sequence"/>
</dbReference>
<dbReference type="SMART" id="SM00388">
    <property type="entry name" value="HisKA"/>
    <property type="match status" value="1"/>
</dbReference>
<dbReference type="InterPro" id="IPR003594">
    <property type="entry name" value="HATPase_dom"/>
</dbReference>
<feature type="transmembrane region" description="Helical" evidence="10">
    <location>
        <begin position="599"/>
        <end position="619"/>
    </location>
</feature>
<dbReference type="InterPro" id="IPR005467">
    <property type="entry name" value="His_kinase_dom"/>
</dbReference>
<feature type="transmembrane region" description="Helical" evidence="10">
    <location>
        <begin position="348"/>
        <end position="370"/>
    </location>
</feature>
<feature type="region of interest" description="Disordered" evidence="9">
    <location>
        <begin position="1074"/>
        <end position="1096"/>
    </location>
</feature>
<feature type="modified residue" description="4-aspartylphosphate" evidence="7">
    <location>
        <position position="1000"/>
    </location>
</feature>
<organism evidence="13 14">
    <name type="scientific">BD1-7 clade bacterium</name>
    <dbReference type="NCBI Taxonomy" id="2029982"/>
    <lineage>
        <taxon>Bacteria</taxon>
        <taxon>Pseudomonadati</taxon>
        <taxon>Pseudomonadota</taxon>
        <taxon>Gammaproteobacteria</taxon>
        <taxon>Cellvibrionales</taxon>
        <taxon>Spongiibacteraceae</taxon>
        <taxon>BD1-7 clade</taxon>
    </lineage>
</organism>
<dbReference type="Gene3D" id="3.40.50.2300">
    <property type="match status" value="1"/>
</dbReference>
<feature type="domain" description="Response regulatory" evidence="12">
    <location>
        <begin position="949"/>
        <end position="1065"/>
    </location>
</feature>
<dbReference type="FunFam" id="3.30.565.10:FF:000010">
    <property type="entry name" value="Sensor histidine kinase RcsC"/>
    <property type="match status" value="1"/>
</dbReference>
<dbReference type="Pfam" id="PF02518">
    <property type="entry name" value="HATPase_c"/>
    <property type="match status" value="1"/>
</dbReference>
<dbReference type="Gene3D" id="1.10.287.130">
    <property type="match status" value="1"/>
</dbReference>
<dbReference type="Gene3D" id="1.10.4160.10">
    <property type="entry name" value="Hydantoin permease"/>
    <property type="match status" value="1"/>
</dbReference>
<feature type="transmembrane region" description="Helical" evidence="10">
    <location>
        <begin position="458"/>
        <end position="481"/>
    </location>
</feature>
<dbReference type="SUPFAM" id="SSF47384">
    <property type="entry name" value="Homodimeric domain of signal transducing histidine kinase"/>
    <property type="match status" value="1"/>
</dbReference>
<dbReference type="SUPFAM" id="SSF55874">
    <property type="entry name" value="ATPase domain of HSP90 chaperone/DNA topoisomerase II/histidine kinase"/>
    <property type="match status" value="1"/>
</dbReference>
<feature type="transmembrane region" description="Helical" evidence="10">
    <location>
        <begin position="184"/>
        <end position="202"/>
    </location>
</feature>
<evidence type="ECO:0000256" key="9">
    <source>
        <dbReference type="SAM" id="MobiDB-lite"/>
    </source>
</evidence>
<proteinExistence type="predicted"/>
<evidence type="ECO:0000313" key="14">
    <source>
        <dbReference type="Proteomes" id="UP000441399"/>
    </source>
</evidence>
<dbReference type="InterPro" id="IPR004358">
    <property type="entry name" value="Sig_transdc_His_kin-like_C"/>
</dbReference>
<dbReference type="CDD" id="cd00082">
    <property type="entry name" value="HisKA"/>
    <property type="match status" value="1"/>
</dbReference>
<evidence type="ECO:0000256" key="5">
    <source>
        <dbReference type="ARBA" id="ARBA00022777"/>
    </source>
</evidence>
<evidence type="ECO:0000256" key="6">
    <source>
        <dbReference type="ARBA" id="ARBA00023012"/>
    </source>
</evidence>
<feature type="coiled-coil region" evidence="8">
    <location>
        <begin position="658"/>
        <end position="706"/>
    </location>
</feature>
<dbReference type="AlphaFoldDB" id="A0A5S9QJI4"/>
<feature type="transmembrane region" description="Helical" evidence="10">
    <location>
        <begin position="487"/>
        <end position="507"/>
    </location>
</feature>
<dbReference type="Pfam" id="PF00512">
    <property type="entry name" value="HisKA"/>
    <property type="match status" value="1"/>
</dbReference>
<keyword evidence="10" id="KW-1133">Transmembrane helix</keyword>
<dbReference type="InterPro" id="IPR003661">
    <property type="entry name" value="HisK_dim/P_dom"/>
</dbReference>
<keyword evidence="14" id="KW-1185">Reference proteome</keyword>
<dbReference type="PRINTS" id="PR00344">
    <property type="entry name" value="BCTRLSENSOR"/>
</dbReference>
<sequence>MLNFNWHYICLRDDRPTIKKASAVKNPQQQDHSNGRVRTHLDNRRTYNQWAANETLEDFALRYTAKRARQWSRYRIANTALGTVSFLALEAIGGAIMIQYGFTHAVSAILVVCLLFFLTAIPICYYAARYNVDIDLLTRGAGFGYIGSTISSLIYASFTFIFFAIEASIMSMAITLLIDIPLSLAYVISAVVVIPLATYGITLISRFQVWTQPLWLALQIAPIIAIGFHYQDALGDWQHYKGASQQAEGFDLLLFGAAAAVIFPLIAQVGEQVDFLRFLPDKQEKPLRWWSAMMIAGPGWAGFGVIKLLIGTFLAMLVLNAGLGTTLAADPSHMYALAFNVITNNPDVAIVIAGVFVIISQLKINVANAYAGSLAWSNFFSRLTHSHPGRVVWLIFNVLIALLLMELGIYQAFESILNAYACVVVAWIGTLVADLSINKPLGLSPKTIEFKRGHLYDINPVGMVSMLSASALGLAAHFGWFGLTAKALSPFIALFLPFLVAPAIAWLTQGKYYLARPPSHIHSQTVMECCMCGNDFDAEDMSHCPAYQGDICSLCCSLDSLCADACRPNADLHSQIANASRRLFRVDLTQQFNKLSAQFTAIFIAVNALVGGLLLLIYHQFTLTYNGPSSTISQVLMQTFFLLMIIIGVLVWLYILANHSKNLALDEARQQTERLSKEVAAHQQTYDELQRQKESAEAANQAKSRYLSGVSHELRTPLNTIFGYAQLLETDQQLASNQQEKAAIIRRSGEHLAGVIEGLLEISKMEAGRLELHTDTISLPMLLSQIVDMFRIQARDKGIEFDYQASPMPVYVRADEKRLRQILINVLSNAIKFTHRGGTVRFHVTYRNQIVRFIVEDTGVGISPVDQKRIFEPFERIRDKHTQDVVGTGLGLSITKLLTDIMGGNIELQSERNRGAKFTLSFMLPSVEQSHLPDKPRRLINGYQGQQQTILVTDDDPSHRGLIHDLMMPLGFQVFEAHNASACLQFIDDDSTQIDLFILDISMPDINGLTLAARLRERKIQAPILIASANALEAYHEDMKGTVFDDYISKPIRTESLLTKVGLLLALQWTTKSDDTDVDASSDDNKQGMPNLVDEDNSSVQLPETTILEGIQSAASIGYLNGVSDLVSQLDILQYPVFIDQITPLIQQCALEAIVTLIDGYTNNA</sequence>
<feature type="transmembrane region" description="Helical" evidence="10">
    <location>
        <begin position="76"/>
        <end position="102"/>
    </location>
</feature>
<feature type="transmembrane region" description="Helical" evidence="10">
    <location>
        <begin position="250"/>
        <end position="269"/>
    </location>
</feature>
<evidence type="ECO:0000256" key="10">
    <source>
        <dbReference type="SAM" id="Phobius"/>
    </source>
</evidence>
<dbReference type="Pfam" id="PF00072">
    <property type="entry name" value="Response_reg"/>
    <property type="match status" value="1"/>
</dbReference>
<dbReference type="GO" id="GO:0000155">
    <property type="term" value="F:phosphorelay sensor kinase activity"/>
    <property type="evidence" value="ECO:0007669"/>
    <property type="project" value="InterPro"/>
</dbReference>
<comment type="catalytic activity">
    <reaction evidence="1">
        <text>ATP + protein L-histidine = ADP + protein N-phospho-L-histidine.</text>
        <dbReference type="EC" id="2.7.13.3"/>
    </reaction>
</comment>
<feature type="transmembrane region" description="Helical" evidence="10">
    <location>
        <begin position="416"/>
        <end position="437"/>
    </location>
</feature>
<keyword evidence="10" id="KW-0472">Membrane</keyword>
<name>A0A5S9QJI4_9GAMM</name>
<dbReference type="PROSITE" id="PS50110">
    <property type="entry name" value="RESPONSE_REGULATORY"/>
    <property type="match status" value="1"/>
</dbReference>
<feature type="transmembrane region" description="Helical" evidence="10">
    <location>
        <begin position="108"/>
        <end position="132"/>
    </location>
</feature>
<dbReference type="SUPFAM" id="SSF52172">
    <property type="entry name" value="CheY-like"/>
    <property type="match status" value="1"/>
</dbReference>